<feature type="transmembrane region" description="Helical" evidence="6">
    <location>
        <begin position="68"/>
        <end position="89"/>
    </location>
</feature>
<evidence type="ECO:0000313" key="7">
    <source>
        <dbReference type="EMBL" id="RKP16176.1"/>
    </source>
</evidence>
<feature type="transmembrane region" description="Helical" evidence="6">
    <location>
        <begin position="29"/>
        <end position="47"/>
    </location>
</feature>
<dbReference type="Pfam" id="PF04117">
    <property type="entry name" value="Mpv17_PMP22"/>
    <property type="match status" value="1"/>
</dbReference>
<dbReference type="GO" id="GO:0016020">
    <property type="term" value="C:membrane"/>
    <property type="evidence" value="ECO:0007669"/>
    <property type="project" value="UniProtKB-SubCell"/>
</dbReference>
<evidence type="ECO:0000256" key="5">
    <source>
        <dbReference type="ARBA" id="ARBA00023136"/>
    </source>
</evidence>
<proteinExistence type="inferred from homology"/>
<dbReference type="Proteomes" id="UP000281549">
    <property type="component" value="Unassembled WGS sequence"/>
</dbReference>
<comment type="similarity">
    <text evidence="2 6">Belongs to the peroxisomal membrane protein PXMP2/4 family.</text>
</comment>
<reference evidence="8" key="1">
    <citation type="journal article" date="2018" name="Nat. Microbiol.">
        <title>Leveraging single-cell genomics to expand the fungal tree of life.</title>
        <authorList>
            <person name="Ahrendt S.R."/>
            <person name="Quandt C.A."/>
            <person name="Ciobanu D."/>
            <person name="Clum A."/>
            <person name="Salamov A."/>
            <person name="Andreopoulos B."/>
            <person name="Cheng J.F."/>
            <person name="Woyke T."/>
            <person name="Pelin A."/>
            <person name="Henrissat B."/>
            <person name="Reynolds N.K."/>
            <person name="Benny G.L."/>
            <person name="Smith M.E."/>
            <person name="James T.Y."/>
            <person name="Grigoriev I.V."/>
        </authorList>
    </citation>
    <scope>NUCLEOTIDE SEQUENCE [LARGE SCALE GENOMIC DNA]</scope>
    <source>
        <strain evidence="8">CSF55</strain>
    </source>
</reference>
<feature type="non-terminal residue" evidence="7">
    <location>
        <position position="1"/>
    </location>
</feature>
<name>A0A4P9YAF0_ROZAC</name>
<evidence type="ECO:0000256" key="1">
    <source>
        <dbReference type="ARBA" id="ARBA00004141"/>
    </source>
</evidence>
<accession>A0A4P9YAF0</accession>
<comment type="subcellular location">
    <subcellularLocation>
        <location evidence="1">Membrane</location>
        <topology evidence="1">Multi-pass membrane protein</topology>
    </subcellularLocation>
</comment>
<evidence type="ECO:0000313" key="8">
    <source>
        <dbReference type="Proteomes" id="UP000281549"/>
    </source>
</evidence>
<evidence type="ECO:0000256" key="4">
    <source>
        <dbReference type="ARBA" id="ARBA00022989"/>
    </source>
</evidence>
<keyword evidence="3 6" id="KW-0812">Transmembrane</keyword>
<feature type="transmembrane region" description="Helical" evidence="6">
    <location>
        <begin position="122"/>
        <end position="143"/>
    </location>
</feature>
<evidence type="ECO:0000256" key="3">
    <source>
        <dbReference type="ARBA" id="ARBA00022692"/>
    </source>
</evidence>
<dbReference type="PANTHER" id="PTHR11266:SF17">
    <property type="entry name" value="PROTEIN MPV17"/>
    <property type="match status" value="1"/>
</dbReference>
<evidence type="ECO:0000256" key="2">
    <source>
        <dbReference type="ARBA" id="ARBA00006824"/>
    </source>
</evidence>
<sequence>GVLAGAGDIVSQIGIEKRDYKDYDQIRTARFMFIGYFVTGPSLNLWYKILERVVIESHPLKNMAKKVFLDQIVFAPFTTALFFVFNGLLERIPFDKIQSKLQKVWWSTLMTNYKIWPAVQMFNFYFVPLGLRLPFVCTIGLGWNSYLSYQNQKGSICN</sequence>
<protein>
    <submittedName>
        <fullName evidence="7">Uncharacterized protein</fullName>
    </submittedName>
</protein>
<dbReference type="EMBL" id="ML006881">
    <property type="protein sequence ID" value="RKP16176.1"/>
    <property type="molecule type" value="Genomic_DNA"/>
</dbReference>
<dbReference type="InterPro" id="IPR007248">
    <property type="entry name" value="Mpv17_PMP22"/>
</dbReference>
<gene>
    <name evidence="7" type="ORF">ROZALSC1DRAFT_17922</name>
</gene>
<dbReference type="PANTHER" id="PTHR11266">
    <property type="entry name" value="PEROXISOMAL MEMBRANE PROTEIN 2, PXMP2 MPV17"/>
    <property type="match status" value="1"/>
</dbReference>
<organism evidence="7 8">
    <name type="scientific">Rozella allomycis (strain CSF55)</name>
    <dbReference type="NCBI Taxonomy" id="988480"/>
    <lineage>
        <taxon>Eukaryota</taxon>
        <taxon>Fungi</taxon>
        <taxon>Fungi incertae sedis</taxon>
        <taxon>Cryptomycota</taxon>
        <taxon>Cryptomycota incertae sedis</taxon>
        <taxon>Rozella</taxon>
    </lineage>
</organism>
<evidence type="ECO:0000256" key="6">
    <source>
        <dbReference type="RuleBase" id="RU363053"/>
    </source>
</evidence>
<dbReference type="AlphaFoldDB" id="A0A4P9YAF0"/>
<keyword evidence="4 6" id="KW-1133">Transmembrane helix</keyword>
<dbReference type="GO" id="GO:0005739">
    <property type="term" value="C:mitochondrion"/>
    <property type="evidence" value="ECO:0007669"/>
    <property type="project" value="TreeGrafter"/>
</dbReference>
<keyword evidence="5 6" id="KW-0472">Membrane</keyword>